<feature type="compositionally biased region" description="Low complexity" evidence="1">
    <location>
        <begin position="1345"/>
        <end position="1356"/>
    </location>
</feature>
<name>A0A164Q5B4_9CRUS</name>
<feature type="region of interest" description="Disordered" evidence="1">
    <location>
        <begin position="807"/>
        <end position="848"/>
    </location>
</feature>
<dbReference type="SMART" id="SM00494">
    <property type="entry name" value="ChtBD2"/>
    <property type="match status" value="1"/>
</dbReference>
<dbReference type="SUPFAM" id="SSF56219">
    <property type="entry name" value="DNase I-like"/>
    <property type="match status" value="1"/>
</dbReference>
<dbReference type="CDD" id="cd01650">
    <property type="entry name" value="RT_nLTR_like"/>
    <property type="match status" value="1"/>
</dbReference>
<dbReference type="InterPro" id="IPR036508">
    <property type="entry name" value="Chitin-bd_dom_sf"/>
</dbReference>
<dbReference type="InterPro" id="IPR005135">
    <property type="entry name" value="Endo/exonuclease/phosphatase"/>
</dbReference>
<dbReference type="GO" id="GO:0005576">
    <property type="term" value="C:extracellular region"/>
    <property type="evidence" value="ECO:0007669"/>
    <property type="project" value="InterPro"/>
</dbReference>
<reference evidence="3 4" key="1">
    <citation type="submission" date="2016-03" db="EMBL/GenBank/DDBJ databases">
        <title>EvidentialGene: Evidence-directed Construction of Genes on Genomes.</title>
        <authorList>
            <person name="Gilbert D.G."/>
            <person name="Choi J.-H."/>
            <person name="Mockaitis K."/>
            <person name="Colbourne J."/>
            <person name="Pfrender M."/>
        </authorList>
    </citation>
    <scope>NUCLEOTIDE SEQUENCE [LARGE SCALE GENOMIC DNA]</scope>
    <source>
        <strain evidence="3 4">Xinb3</strain>
        <tissue evidence="3">Complete organism</tissue>
    </source>
</reference>
<dbReference type="Pfam" id="PF14529">
    <property type="entry name" value="Exo_endo_phos_2"/>
    <property type="match status" value="1"/>
</dbReference>
<dbReference type="GO" id="GO:0003824">
    <property type="term" value="F:catalytic activity"/>
    <property type="evidence" value="ECO:0007669"/>
    <property type="project" value="InterPro"/>
</dbReference>
<dbReference type="STRING" id="35525.A0A164Q5B4"/>
<feature type="region of interest" description="Disordered" evidence="1">
    <location>
        <begin position="1240"/>
        <end position="1264"/>
    </location>
</feature>
<comment type="caution">
    <text evidence="3">The sequence shown here is derived from an EMBL/GenBank/DDBJ whole genome shotgun (WGS) entry which is preliminary data.</text>
</comment>
<evidence type="ECO:0000313" key="4">
    <source>
        <dbReference type="Proteomes" id="UP000076858"/>
    </source>
</evidence>
<dbReference type="SUPFAM" id="SSF57625">
    <property type="entry name" value="Invertebrate chitin-binding proteins"/>
    <property type="match status" value="1"/>
</dbReference>
<feature type="compositionally biased region" description="Low complexity" evidence="1">
    <location>
        <begin position="1254"/>
        <end position="1264"/>
    </location>
</feature>
<dbReference type="InterPro" id="IPR000477">
    <property type="entry name" value="RT_dom"/>
</dbReference>
<evidence type="ECO:0000259" key="2">
    <source>
        <dbReference type="PROSITE" id="PS50940"/>
    </source>
</evidence>
<dbReference type="OrthoDB" id="6381824at2759"/>
<gene>
    <name evidence="3" type="ORF">APZ42_028814</name>
</gene>
<dbReference type="InterPro" id="IPR036691">
    <property type="entry name" value="Endo/exonu/phosph_ase_sf"/>
</dbReference>
<keyword evidence="4" id="KW-1185">Reference proteome</keyword>
<feature type="compositionally biased region" description="Polar residues" evidence="1">
    <location>
        <begin position="1357"/>
        <end position="1370"/>
    </location>
</feature>
<accession>A0A164Q5B4</accession>
<feature type="compositionally biased region" description="Basic and acidic residues" evidence="1">
    <location>
        <begin position="1439"/>
        <end position="1450"/>
    </location>
</feature>
<feature type="domain" description="Chitin-binding type-2" evidence="2">
    <location>
        <begin position="1274"/>
        <end position="1336"/>
    </location>
</feature>
<organism evidence="3 4">
    <name type="scientific">Daphnia magna</name>
    <dbReference type="NCBI Taxonomy" id="35525"/>
    <lineage>
        <taxon>Eukaryota</taxon>
        <taxon>Metazoa</taxon>
        <taxon>Ecdysozoa</taxon>
        <taxon>Arthropoda</taxon>
        <taxon>Crustacea</taxon>
        <taxon>Branchiopoda</taxon>
        <taxon>Diplostraca</taxon>
        <taxon>Cladocera</taxon>
        <taxon>Anomopoda</taxon>
        <taxon>Daphniidae</taxon>
        <taxon>Daphnia</taxon>
    </lineage>
</organism>
<dbReference type="Gene3D" id="3.60.10.10">
    <property type="entry name" value="Endonuclease/exonuclease/phosphatase"/>
    <property type="match status" value="1"/>
</dbReference>
<evidence type="ECO:0000313" key="3">
    <source>
        <dbReference type="EMBL" id="KZS07445.1"/>
    </source>
</evidence>
<feature type="region of interest" description="Disordered" evidence="1">
    <location>
        <begin position="1409"/>
        <end position="1450"/>
    </location>
</feature>
<dbReference type="Proteomes" id="UP000076858">
    <property type="component" value="Unassembled WGS sequence"/>
</dbReference>
<sequence>MYRSNLMNYRSPPPERKGLQDYIIQHAGEPKDSTVLTGGDLAVFAHNEDQQSSLLILKELMNRPVICSLPLSSTTNRLGVIFGVPTSDTIEDLQQALSDQNVTHVKRLPMRRSPETPSETVLLTFSTPLPPSVKIASLSFQVQISVPNPYRSLRCWRLGHTAARCNATQSCCKKCGRQHPLEQDCVTRANDFVVGGDFNGHHSLWETDANENKAGRSINDALTNIVNACLITPINLNTRIDPATGKASTIDLTFTSPALATFASTASGPYMGSDHIPIITTLNASPSRSSSCPVTWIIDEDKWPSWNHNILVKHKFTTITDPDMAFKTFMGSVEESNAKYFKKTDPTRRRETCKDPARPWWNERCKRLAEAEKRRSIIKAKKEAWNTFVSSLGPNDKPKMWSFVKNMAGKGSDLFADGRAIILNDTLYNTPQEKSELFLENFNNIHPKDIPINRIFETTISDTVNLQSPSILNDQITPEEVERAIPKSKSNATGLDLIQNKMLQNLSSANKAHLLYLFNTLLSNKFVPALWKTAVVIPLVKQGKPTEDPNSYRPVSLTSCLGKTLERILSNRLHWYLEAKGLINVSQAGFRKGCSTTDHIAQLDSDIKLSFNMKQCTVATFLYIKKAYDTLHIGAGGSRKKNMIASAKVKGRSLATGSFSQPSVPVSSHRHHQLKKKHSVRRCVILYQVHSVPEVMIRHSLFSALSISVWVIVALLLFGSLSHALGDDDQDGPPTHRSNNTQSSGFTANQVGRFPNGNNDVSPLFRFSQSSQFGLPFQAGMGFPFNSAAFQQNGFPQLNSFQQTSLPQQNGFQQNNSPQSGFLQGGFPQNGFQQPGFSPNNFRQNTLPQNGFQQSLLQQQNGGFGQGNQFSSLGLQSQLGGNLGLQNQLSGNSFQNQLGGNGFQNQLGLQNQLGFSQNPLELGLLQQNQMTLQNQFALKNQLGVQNQLGIQNPFQLQNQLGFQNQLRGQQQSPLSFSQQLGPSGFNNELLVSQLGLSNPQLTSSNLGFGQSNFGLGFPQSNSGTLFATTGSESGSSSARPIGSNQVLLQGGQFQESPSLSGLQFGSTNRFPFGTSSVTNNRFSANGVGRGESQFGSQFASQLNSDPFLSQRPQFQFSVGNGQQSKQVREFSPNERALSFNDSFDLTSQFQPQELQQQHQPINNPFLFQHLSSFNNQPFAGNSQLLSQNQQPLRTQFNAFPLLTLDQQQKQQQGQQQMVPQKEFATFNNRPVLQLQTVPFSNDDDDDTKPLFNHQAAQPQKPQQQSLPLPIAMTDFSCDNRPPGYYADVKNECRTFHICIDDGSASGLKRSFACPNGTLFDQVNSVCQWKESMDCSKSHLFYPRRAASSTESATTASNSEIRPTSSPLNSQIPSPIGGFLNSTPPTNFMFLGVGQPSPAMGSLDAGRSLEDTRRNADNGGIRTRSTLYAPPQIRPPLFRPSERIDDPRKAA</sequence>
<protein>
    <recommendedName>
        <fullName evidence="2">Chitin-binding type-2 domain-containing protein</fullName>
    </recommendedName>
</protein>
<dbReference type="EMBL" id="LRGB01002453">
    <property type="protein sequence ID" value="KZS07445.1"/>
    <property type="molecule type" value="Genomic_DNA"/>
</dbReference>
<feature type="compositionally biased region" description="Low complexity" evidence="1">
    <location>
        <begin position="821"/>
        <end position="837"/>
    </location>
</feature>
<dbReference type="PANTHER" id="PTHR19446">
    <property type="entry name" value="REVERSE TRANSCRIPTASES"/>
    <property type="match status" value="1"/>
</dbReference>
<dbReference type="Pfam" id="PF00078">
    <property type="entry name" value="RVT_1"/>
    <property type="match status" value="1"/>
</dbReference>
<dbReference type="PROSITE" id="PS50940">
    <property type="entry name" value="CHIT_BIND_II"/>
    <property type="match status" value="1"/>
</dbReference>
<evidence type="ECO:0000256" key="1">
    <source>
        <dbReference type="SAM" id="MobiDB-lite"/>
    </source>
</evidence>
<feature type="region of interest" description="Disordered" evidence="1">
    <location>
        <begin position="728"/>
        <end position="754"/>
    </location>
</feature>
<proteinExistence type="predicted"/>
<feature type="region of interest" description="Disordered" evidence="1">
    <location>
        <begin position="1345"/>
        <end position="1370"/>
    </location>
</feature>
<dbReference type="InterPro" id="IPR002557">
    <property type="entry name" value="Chitin-bd_dom"/>
</dbReference>
<feature type="compositionally biased region" description="Polar residues" evidence="1">
    <location>
        <begin position="736"/>
        <end position="754"/>
    </location>
</feature>
<dbReference type="GO" id="GO:0008061">
    <property type="term" value="F:chitin binding"/>
    <property type="evidence" value="ECO:0007669"/>
    <property type="project" value="InterPro"/>
</dbReference>
<feature type="compositionally biased region" description="Polar residues" evidence="1">
    <location>
        <begin position="807"/>
        <end position="820"/>
    </location>
</feature>
<feature type="compositionally biased region" description="Polar residues" evidence="1">
    <location>
        <begin position="838"/>
        <end position="848"/>
    </location>
</feature>
<dbReference type="Pfam" id="PF01607">
    <property type="entry name" value="CBM_14"/>
    <property type="match status" value="1"/>
</dbReference>
<dbReference type="Gene3D" id="2.170.140.10">
    <property type="entry name" value="Chitin binding domain"/>
    <property type="match status" value="1"/>
</dbReference>